<protein>
    <submittedName>
        <fullName evidence="2">Excinuclease ABC C subunit domain protein</fullName>
    </submittedName>
</protein>
<reference evidence="2 3" key="1">
    <citation type="submission" date="2010-08" db="EMBL/GenBank/DDBJ databases">
        <title>Complete sequence of Clostridium cellulovorans 743B.</title>
        <authorList>
            <consortium name="US DOE Joint Genome Institute"/>
            <person name="Lucas S."/>
            <person name="Copeland A."/>
            <person name="Lapidus A."/>
            <person name="Cheng J.-F."/>
            <person name="Bruce D."/>
            <person name="Goodwin L."/>
            <person name="Pitluck S."/>
            <person name="Chertkov O."/>
            <person name="Detter J.C."/>
            <person name="Han C."/>
            <person name="Tapia R."/>
            <person name="Land M."/>
            <person name="Hauser L."/>
            <person name="Chang Y.-J."/>
            <person name="Jeffries C."/>
            <person name="Kyrpides N."/>
            <person name="Ivanova N."/>
            <person name="Mikhailova N."/>
            <person name="Hemme C.L."/>
            <person name="Woyke T."/>
        </authorList>
    </citation>
    <scope>NUCLEOTIDE SEQUENCE [LARGE SCALE GENOMIC DNA]</scope>
    <source>
        <strain evidence="3">ATCC 35296 / DSM 3052 / OCM 3 / 743B</strain>
    </source>
</reference>
<organism evidence="2 3">
    <name type="scientific">Clostridium cellulovorans (strain ATCC 35296 / DSM 3052 / OCM 3 / 743B)</name>
    <dbReference type="NCBI Taxonomy" id="573061"/>
    <lineage>
        <taxon>Bacteria</taxon>
        <taxon>Bacillati</taxon>
        <taxon>Bacillota</taxon>
        <taxon>Clostridia</taxon>
        <taxon>Eubacteriales</taxon>
        <taxon>Clostridiaceae</taxon>
        <taxon>Clostridium</taxon>
    </lineage>
</organism>
<name>D9SWE8_CLOC7</name>
<gene>
    <name evidence="2" type="ordered locus">Clocel_3554</name>
</gene>
<dbReference type="PROSITE" id="PS50164">
    <property type="entry name" value="GIY_YIG"/>
    <property type="match status" value="1"/>
</dbReference>
<dbReference type="EMBL" id="CP002160">
    <property type="protein sequence ID" value="ADL53230.1"/>
    <property type="molecule type" value="Genomic_DNA"/>
</dbReference>
<dbReference type="STRING" id="573061.Clocel_3554"/>
<dbReference type="Proteomes" id="UP000002730">
    <property type="component" value="Chromosome"/>
</dbReference>
<proteinExistence type="predicted"/>
<accession>D9SWE8</accession>
<sequence length="270" mass="32292">MHYFWIRVYDYCHKRDAWDKGILLDEYYLKNVESKDIAKEDVKKKYTGSAAEKILFAKPRKKDGIYAIIMESNKFFYDRFYLQIDTYCFHCHKKLNGKASDFPKSNLTNNYFGEIDLEDQENTAYFCSYDCKNQLYKNLRYEGEFQEKEAGNNGDTFGYIYLMYNRVENKYYIGQTRYLPFFRWQEHIKDGGKGNIEDITFSVITGVRNNIHANEAVNQENLNNAEAWWIHKYKEEGYEVFNIANPKLTLEAYKQRFKEMIAKEHQVAII</sequence>
<dbReference type="InterPro" id="IPR000305">
    <property type="entry name" value="GIY-YIG_endonuc"/>
</dbReference>
<dbReference type="OrthoDB" id="2665200at2"/>
<dbReference type="SUPFAM" id="SSF82771">
    <property type="entry name" value="GIY-YIG endonuclease"/>
    <property type="match status" value="1"/>
</dbReference>
<evidence type="ECO:0000313" key="3">
    <source>
        <dbReference type="Proteomes" id="UP000002730"/>
    </source>
</evidence>
<dbReference type="Gene3D" id="3.40.1440.10">
    <property type="entry name" value="GIY-YIG endonuclease"/>
    <property type="match status" value="1"/>
</dbReference>
<keyword evidence="3" id="KW-1185">Reference proteome</keyword>
<dbReference type="KEGG" id="ccb:Clocel_3554"/>
<dbReference type="eggNOG" id="ENOG502ZDHH">
    <property type="taxonomic scope" value="Bacteria"/>
</dbReference>
<dbReference type="Pfam" id="PF01541">
    <property type="entry name" value="GIY-YIG"/>
    <property type="match status" value="1"/>
</dbReference>
<dbReference type="RefSeq" id="WP_013291890.1">
    <property type="nucleotide sequence ID" value="NC_014393.1"/>
</dbReference>
<feature type="domain" description="GIY-YIG" evidence="1">
    <location>
        <begin position="156"/>
        <end position="240"/>
    </location>
</feature>
<dbReference type="InterPro" id="IPR035901">
    <property type="entry name" value="GIY-YIG_endonuc_sf"/>
</dbReference>
<evidence type="ECO:0000259" key="1">
    <source>
        <dbReference type="PROSITE" id="PS50164"/>
    </source>
</evidence>
<dbReference type="AlphaFoldDB" id="D9SWE8"/>
<dbReference type="HOGENOM" id="CLU_1029352_0_0_9"/>
<evidence type="ECO:0000313" key="2">
    <source>
        <dbReference type="EMBL" id="ADL53230.1"/>
    </source>
</evidence>